<evidence type="ECO:0000256" key="3">
    <source>
        <dbReference type="ARBA" id="ARBA00022475"/>
    </source>
</evidence>
<evidence type="ECO:0000256" key="2">
    <source>
        <dbReference type="ARBA" id="ARBA00009772"/>
    </source>
</evidence>
<name>A0ABQ6JM09_9ACTN</name>
<sequence>MFVAVQSAGDLIDVFGGFSLAFAYDPLMQSGNAVFGKTFQMIASTLLMVSGGYLLVLHGFLRAFEAIPLDGGLDLRTLSGVLTHGLGRLLLAALQIAAPCCACCSWPTSRSAC</sequence>
<accession>A0ABQ6JM09</accession>
<evidence type="ECO:0000256" key="7">
    <source>
        <dbReference type="SAM" id="Phobius"/>
    </source>
</evidence>
<organism evidence="8 9">
    <name type="scientific">Angustibacter aerolatus</name>
    <dbReference type="NCBI Taxonomy" id="1162965"/>
    <lineage>
        <taxon>Bacteria</taxon>
        <taxon>Bacillati</taxon>
        <taxon>Actinomycetota</taxon>
        <taxon>Actinomycetes</taxon>
        <taxon>Kineosporiales</taxon>
        <taxon>Kineosporiaceae</taxon>
    </lineage>
</organism>
<evidence type="ECO:0000313" key="9">
    <source>
        <dbReference type="Proteomes" id="UP001157017"/>
    </source>
</evidence>
<dbReference type="EMBL" id="BSUZ01000001">
    <property type="protein sequence ID" value="GMA88934.1"/>
    <property type="molecule type" value="Genomic_DNA"/>
</dbReference>
<gene>
    <name evidence="8" type="ORF">GCM10025868_41840</name>
</gene>
<keyword evidence="9" id="KW-1185">Reference proteome</keyword>
<proteinExistence type="inferred from homology"/>
<comment type="subcellular location">
    <subcellularLocation>
        <location evidence="1">Cell membrane</location>
        <topology evidence="1">Multi-pass membrane protein</topology>
    </subcellularLocation>
</comment>
<evidence type="ECO:0000256" key="6">
    <source>
        <dbReference type="ARBA" id="ARBA00023136"/>
    </source>
</evidence>
<keyword evidence="5 7" id="KW-1133">Transmembrane helix</keyword>
<dbReference type="Pfam" id="PF01311">
    <property type="entry name" value="Bac_export_1"/>
    <property type="match status" value="1"/>
</dbReference>
<comment type="caution">
    <text evidence="8">The sequence shown here is derived from an EMBL/GenBank/DDBJ whole genome shotgun (WGS) entry which is preliminary data.</text>
</comment>
<keyword evidence="6 7" id="KW-0472">Membrane</keyword>
<feature type="transmembrane region" description="Helical" evidence="7">
    <location>
        <begin position="38"/>
        <end position="61"/>
    </location>
</feature>
<evidence type="ECO:0000256" key="4">
    <source>
        <dbReference type="ARBA" id="ARBA00022692"/>
    </source>
</evidence>
<dbReference type="Proteomes" id="UP001157017">
    <property type="component" value="Unassembled WGS sequence"/>
</dbReference>
<evidence type="ECO:0000256" key="1">
    <source>
        <dbReference type="ARBA" id="ARBA00004651"/>
    </source>
</evidence>
<comment type="similarity">
    <text evidence="2">Belongs to the FliR/MopE/SpaR family.</text>
</comment>
<reference evidence="9" key="1">
    <citation type="journal article" date="2019" name="Int. J. Syst. Evol. Microbiol.">
        <title>The Global Catalogue of Microorganisms (GCM) 10K type strain sequencing project: providing services to taxonomists for standard genome sequencing and annotation.</title>
        <authorList>
            <consortium name="The Broad Institute Genomics Platform"/>
            <consortium name="The Broad Institute Genome Sequencing Center for Infectious Disease"/>
            <person name="Wu L."/>
            <person name="Ma J."/>
        </authorList>
    </citation>
    <scope>NUCLEOTIDE SEQUENCE [LARGE SCALE GENOMIC DNA]</scope>
    <source>
        <strain evidence="9">NBRC 108730</strain>
    </source>
</reference>
<dbReference type="InterPro" id="IPR002010">
    <property type="entry name" value="T3SS_IM_R"/>
</dbReference>
<evidence type="ECO:0000313" key="8">
    <source>
        <dbReference type="EMBL" id="GMA88934.1"/>
    </source>
</evidence>
<protein>
    <submittedName>
        <fullName evidence="8">Uncharacterized protein</fullName>
    </submittedName>
</protein>
<keyword evidence="4 7" id="KW-0812">Transmembrane</keyword>
<keyword evidence="3" id="KW-1003">Cell membrane</keyword>
<evidence type="ECO:0000256" key="5">
    <source>
        <dbReference type="ARBA" id="ARBA00022989"/>
    </source>
</evidence>
<dbReference type="PANTHER" id="PTHR30065:SF1">
    <property type="entry name" value="SURFACE PRESENTATION OF ANTIGENS PROTEIN SPAR"/>
    <property type="match status" value="1"/>
</dbReference>
<dbReference type="PANTHER" id="PTHR30065">
    <property type="entry name" value="FLAGELLAR BIOSYNTHETIC PROTEIN FLIR"/>
    <property type="match status" value="1"/>
</dbReference>